<gene>
    <name evidence="1" type="ordered locus">Desru_1892</name>
</gene>
<reference evidence="2" key="1">
    <citation type="submission" date="2011-05" db="EMBL/GenBank/DDBJ databases">
        <title>Complete sequence of Desulfotomaculum ruminis DSM 2154.</title>
        <authorList>
            <person name="Lucas S."/>
            <person name="Copeland A."/>
            <person name="Lapidus A."/>
            <person name="Cheng J.-F."/>
            <person name="Goodwin L."/>
            <person name="Pitluck S."/>
            <person name="Lu M."/>
            <person name="Detter J.C."/>
            <person name="Han C."/>
            <person name="Tapia R."/>
            <person name="Land M."/>
            <person name="Hauser L."/>
            <person name="Kyrpides N."/>
            <person name="Ivanova N."/>
            <person name="Mikhailova N."/>
            <person name="Pagani I."/>
            <person name="Stams A.J.M."/>
            <person name="Plugge C.M."/>
            <person name="Muyzer G."/>
            <person name="Kuever J."/>
            <person name="Parshina S.N."/>
            <person name="Ivanova A.E."/>
            <person name="Nazina T.N."/>
            <person name="Brambilla E."/>
            <person name="Spring S."/>
            <person name="Klenk H.-P."/>
            <person name="Woyke T."/>
        </authorList>
    </citation>
    <scope>NUCLEOTIDE SEQUENCE [LARGE SCALE GENOMIC DNA]</scope>
    <source>
        <strain evidence="2">ATCC 23193 / DSM 2154 / NCIB 8452 / DL</strain>
    </source>
</reference>
<reference evidence="1 2" key="2">
    <citation type="journal article" date="2012" name="Stand. Genomic Sci.">
        <title>Complete genome sequence of the sulfate-reducing firmicute Desulfotomaculum ruminis type strain (DL(T)).</title>
        <authorList>
            <person name="Spring S."/>
            <person name="Visser M."/>
            <person name="Lu M."/>
            <person name="Copeland A."/>
            <person name="Lapidus A."/>
            <person name="Lucas S."/>
            <person name="Cheng J.F."/>
            <person name="Han C."/>
            <person name="Tapia R."/>
            <person name="Goodwin L.A."/>
            <person name="Pitluck S."/>
            <person name="Ivanova N."/>
            <person name="Land M."/>
            <person name="Hauser L."/>
            <person name="Larimer F."/>
            <person name="Rohde M."/>
            <person name="Goker M."/>
            <person name="Detter J.C."/>
            <person name="Kyrpides N.C."/>
            <person name="Woyke T."/>
            <person name="Schaap P.J."/>
            <person name="Plugge C.M."/>
            <person name="Muyzer G."/>
            <person name="Kuever J."/>
            <person name="Pereira I.A."/>
            <person name="Parshina S.N."/>
            <person name="Bernier-Latmani R."/>
            <person name="Stams A.J."/>
            <person name="Klenk H.P."/>
        </authorList>
    </citation>
    <scope>NUCLEOTIDE SEQUENCE [LARGE SCALE GENOMIC DNA]</scope>
    <source>
        <strain evidence="2">ATCC 23193 / DSM 2154 / NCIB 8452 / DL</strain>
    </source>
</reference>
<dbReference type="HOGENOM" id="CLU_2681755_0_0_9"/>
<dbReference type="GO" id="GO:0003746">
    <property type="term" value="F:translation elongation factor activity"/>
    <property type="evidence" value="ECO:0007669"/>
    <property type="project" value="UniProtKB-KW"/>
</dbReference>
<dbReference type="RefSeq" id="WP_013841914.1">
    <property type="nucleotide sequence ID" value="NC_015589.1"/>
</dbReference>
<accession>F6DU76</accession>
<organism evidence="1 2">
    <name type="scientific">Desulforamulus ruminis (strain ATCC 23193 / DSM 2154 / NCIMB 8452 / DL)</name>
    <name type="common">Desulfotomaculum ruminis</name>
    <dbReference type="NCBI Taxonomy" id="696281"/>
    <lineage>
        <taxon>Bacteria</taxon>
        <taxon>Bacillati</taxon>
        <taxon>Bacillota</taxon>
        <taxon>Clostridia</taxon>
        <taxon>Eubacteriales</taxon>
        <taxon>Peptococcaceae</taxon>
        <taxon>Desulforamulus</taxon>
    </lineage>
</organism>
<evidence type="ECO:0000313" key="2">
    <source>
        <dbReference type="Proteomes" id="UP000009234"/>
    </source>
</evidence>
<dbReference type="KEGG" id="dru:Desru_1892"/>
<sequence length="74" mass="8197">MITMVHSISKDQIDQIMEQILADHQNLHPGKRVTIKVDPDPSTVDFCGYISKSFIATISVEDIPAEEELAAVES</sequence>
<evidence type="ECO:0000313" key="1">
    <source>
        <dbReference type="EMBL" id="AEG60151.1"/>
    </source>
</evidence>
<dbReference type="EMBL" id="CP002780">
    <property type="protein sequence ID" value="AEG60151.1"/>
    <property type="molecule type" value="Genomic_DNA"/>
</dbReference>
<protein>
    <submittedName>
        <fullName evidence="1">Transcription elongation factor NusA</fullName>
    </submittedName>
</protein>
<dbReference type="AlphaFoldDB" id="F6DU76"/>
<keyword evidence="1" id="KW-0648">Protein biosynthesis</keyword>
<dbReference type="Proteomes" id="UP000009234">
    <property type="component" value="Chromosome"/>
</dbReference>
<proteinExistence type="predicted"/>
<keyword evidence="1" id="KW-0251">Elongation factor</keyword>
<keyword evidence="2" id="KW-1185">Reference proteome</keyword>
<name>F6DU76_DESRL</name>